<dbReference type="InterPro" id="IPR008333">
    <property type="entry name" value="Cbr1-like_FAD-bd_dom"/>
</dbReference>
<dbReference type="InterPro" id="IPR017938">
    <property type="entry name" value="Riboflavin_synthase-like_b-brl"/>
</dbReference>
<proteinExistence type="predicted"/>
<keyword evidence="3 5" id="KW-0274">FAD</keyword>
<feature type="binding site" evidence="5">
    <location>
        <position position="134"/>
    </location>
    <ligand>
        <name>FAD</name>
        <dbReference type="ChEBI" id="CHEBI:57692"/>
    </ligand>
</feature>
<evidence type="ECO:0000313" key="7">
    <source>
        <dbReference type="EMBL" id="KAF0725643.1"/>
    </source>
</evidence>
<keyword evidence="4" id="KW-0560">Oxidoreductase</keyword>
<dbReference type="Gene3D" id="3.40.50.80">
    <property type="entry name" value="Nucleotide-binding domain of ferredoxin-NADP reductase (FNR) module"/>
    <property type="match status" value="1"/>
</dbReference>
<gene>
    <name evidence="7" type="ORF">Ae201684_015976</name>
</gene>
<dbReference type="Gene3D" id="2.40.30.10">
    <property type="entry name" value="Translation factors"/>
    <property type="match status" value="1"/>
</dbReference>
<reference evidence="7 8" key="1">
    <citation type="submission" date="2019-07" db="EMBL/GenBank/DDBJ databases">
        <title>Genomics analysis of Aphanomyces spp. identifies a new class of oomycete effector associated with host adaptation.</title>
        <authorList>
            <person name="Gaulin E."/>
        </authorList>
    </citation>
    <scope>NUCLEOTIDE SEQUENCE [LARGE SCALE GENOMIC DNA]</scope>
    <source>
        <strain evidence="7 8">ATCC 201684</strain>
    </source>
</reference>
<evidence type="ECO:0000256" key="2">
    <source>
        <dbReference type="ARBA" id="ARBA00022630"/>
    </source>
</evidence>
<sequence>MYRHMHRGMDFLVYALVDKAVLVAGEPTDPYKSIVQLTFSLGSPEATLGVGQPCTHLRIRQPNSWGMSKSYSIVSRPDELGVFRVVIKVYRGGVMSEYFDSLNINDSIEACKSKTKIMHPSTHVGLIAFGIGITEMLVTAETLLAQGSEVTLVHCIRYEREKIFTDEIDALKA</sequence>
<keyword evidence="2 5" id="KW-0285">Flavoprotein</keyword>
<dbReference type="InterPro" id="IPR001834">
    <property type="entry name" value="CBR-like"/>
</dbReference>
<organism evidence="7 8">
    <name type="scientific">Aphanomyces euteiches</name>
    <dbReference type="NCBI Taxonomy" id="100861"/>
    <lineage>
        <taxon>Eukaryota</taxon>
        <taxon>Sar</taxon>
        <taxon>Stramenopiles</taxon>
        <taxon>Oomycota</taxon>
        <taxon>Saprolegniomycetes</taxon>
        <taxon>Saprolegniales</taxon>
        <taxon>Verrucalvaceae</taxon>
        <taxon>Aphanomyces</taxon>
    </lineage>
</organism>
<dbReference type="AlphaFoldDB" id="A0A6G0WEA9"/>
<evidence type="ECO:0000256" key="5">
    <source>
        <dbReference type="PIRSR" id="PIRSR601834-1"/>
    </source>
</evidence>
<name>A0A6G0WEA9_9STRA</name>
<evidence type="ECO:0000256" key="1">
    <source>
        <dbReference type="ARBA" id="ARBA00001974"/>
    </source>
</evidence>
<feature type="binding site" evidence="5">
    <location>
        <position position="96"/>
    </location>
    <ligand>
        <name>FAD</name>
        <dbReference type="ChEBI" id="CHEBI:57692"/>
    </ligand>
</feature>
<protein>
    <recommendedName>
        <fullName evidence="6">FAD-binding FR-type domain-containing protein</fullName>
    </recommendedName>
</protein>
<evidence type="ECO:0000256" key="4">
    <source>
        <dbReference type="ARBA" id="ARBA00023002"/>
    </source>
</evidence>
<feature type="binding site" evidence="5">
    <location>
        <position position="88"/>
    </location>
    <ligand>
        <name>FAD</name>
        <dbReference type="ChEBI" id="CHEBI:57692"/>
    </ligand>
</feature>
<comment type="cofactor">
    <cofactor evidence="1 5">
        <name>FAD</name>
        <dbReference type="ChEBI" id="CHEBI:57692"/>
    </cofactor>
</comment>
<dbReference type="InterPro" id="IPR017927">
    <property type="entry name" value="FAD-bd_FR_type"/>
</dbReference>
<dbReference type="EMBL" id="VJMJ01000237">
    <property type="protein sequence ID" value="KAF0725643.1"/>
    <property type="molecule type" value="Genomic_DNA"/>
</dbReference>
<comment type="caution">
    <text evidence="7">The sequence shown here is derived from an EMBL/GenBank/DDBJ whole genome shotgun (WGS) entry which is preliminary data.</text>
</comment>
<dbReference type="VEuPathDB" id="FungiDB:AeMF1_021297"/>
<feature type="domain" description="FAD-binding FR-type" evidence="6">
    <location>
        <begin position="9"/>
        <end position="127"/>
    </location>
</feature>
<dbReference type="Proteomes" id="UP000481153">
    <property type="component" value="Unassembled WGS sequence"/>
</dbReference>
<dbReference type="InterPro" id="IPR039261">
    <property type="entry name" value="FNR_nucleotide-bd"/>
</dbReference>
<feature type="binding site" evidence="5">
    <location>
        <position position="95"/>
    </location>
    <ligand>
        <name>FAD</name>
        <dbReference type="ChEBI" id="CHEBI:57692"/>
    </ligand>
</feature>
<evidence type="ECO:0000313" key="8">
    <source>
        <dbReference type="Proteomes" id="UP000481153"/>
    </source>
</evidence>
<evidence type="ECO:0000259" key="6">
    <source>
        <dbReference type="PROSITE" id="PS51384"/>
    </source>
</evidence>
<dbReference type="PROSITE" id="PS51384">
    <property type="entry name" value="FAD_FR"/>
    <property type="match status" value="1"/>
</dbReference>
<accession>A0A6G0WEA9</accession>
<evidence type="ECO:0000256" key="3">
    <source>
        <dbReference type="ARBA" id="ARBA00022827"/>
    </source>
</evidence>
<dbReference type="Pfam" id="PF00970">
    <property type="entry name" value="FAD_binding_6"/>
    <property type="match status" value="1"/>
</dbReference>
<dbReference type="GO" id="GO:0071949">
    <property type="term" value="F:FAD binding"/>
    <property type="evidence" value="ECO:0007669"/>
    <property type="project" value="TreeGrafter"/>
</dbReference>
<dbReference type="SUPFAM" id="SSF52343">
    <property type="entry name" value="Ferredoxin reductase-like, C-terminal NADP-linked domain"/>
    <property type="match status" value="1"/>
</dbReference>
<dbReference type="PANTHER" id="PTHR19370">
    <property type="entry name" value="NADH-CYTOCHROME B5 REDUCTASE"/>
    <property type="match status" value="1"/>
</dbReference>
<keyword evidence="8" id="KW-1185">Reference proteome</keyword>
<dbReference type="PANTHER" id="PTHR19370:SF185">
    <property type="entry name" value="NADH-CYTOCHROME B5 REDUCTASE"/>
    <property type="match status" value="1"/>
</dbReference>
<dbReference type="SUPFAM" id="SSF63380">
    <property type="entry name" value="Riboflavin synthase domain-like"/>
    <property type="match status" value="1"/>
</dbReference>
<feature type="binding site" evidence="5">
    <location>
        <position position="86"/>
    </location>
    <ligand>
        <name>FAD</name>
        <dbReference type="ChEBI" id="CHEBI:57692"/>
    </ligand>
</feature>
<feature type="binding site" evidence="5">
    <location>
        <position position="71"/>
    </location>
    <ligand>
        <name>FAD</name>
        <dbReference type="ChEBI" id="CHEBI:57692"/>
    </ligand>
</feature>
<dbReference type="GO" id="GO:0016491">
    <property type="term" value="F:oxidoreductase activity"/>
    <property type="evidence" value="ECO:0007669"/>
    <property type="project" value="UniProtKB-KW"/>
</dbReference>